<dbReference type="Gene3D" id="2.40.30.10">
    <property type="entry name" value="Translation factors"/>
    <property type="match status" value="2"/>
</dbReference>
<dbReference type="FunFam" id="3.40.50.10050:FF:000001">
    <property type="entry name" value="Translation initiation factor IF-2"/>
    <property type="match status" value="1"/>
</dbReference>
<comment type="similarity">
    <text evidence="1 7 8">Belongs to the TRAFAC class translation factor GTPase superfamily. Classic translation factor GTPase family. IF-2 subfamily.</text>
</comment>
<keyword evidence="4 7" id="KW-0547">Nucleotide-binding</keyword>
<keyword evidence="3 7" id="KW-0396">Initiation factor</keyword>
<dbReference type="PROSITE" id="PS51722">
    <property type="entry name" value="G_TR_2"/>
    <property type="match status" value="1"/>
</dbReference>
<dbReference type="GO" id="GO:0005737">
    <property type="term" value="C:cytoplasm"/>
    <property type="evidence" value="ECO:0007669"/>
    <property type="project" value="UniProtKB-SubCell"/>
</dbReference>
<dbReference type="KEGG" id="anf:AQPE_1814"/>
<reference evidence="11" key="1">
    <citation type="journal article" date="2020" name="Int. J. Syst. Evol. Microbiol.">
        <title>Aquipluma nitroreducens gen. nov. sp. nov., a novel facultatively anaerobic bacterium isolated from a freshwater lake.</title>
        <authorList>
            <person name="Watanabe M."/>
            <person name="Kojima H."/>
            <person name="Fukui M."/>
        </authorList>
    </citation>
    <scope>NUCLEOTIDE SEQUENCE</scope>
    <source>
        <strain evidence="11">MeG22</strain>
    </source>
</reference>
<dbReference type="Gene3D" id="3.40.50.300">
    <property type="entry name" value="P-loop containing nucleotide triphosphate hydrolases"/>
    <property type="match status" value="1"/>
</dbReference>
<dbReference type="Gene3D" id="3.40.50.10050">
    <property type="entry name" value="Translation initiation factor IF- 2, domain 3"/>
    <property type="match status" value="1"/>
</dbReference>
<keyword evidence="6 7" id="KW-0342">GTP-binding</keyword>
<evidence type="ECO:0000256" key="8">
    <source>
        <dbReference type="RuleBase" id="RU000644"/>
    </source>
</evidence>
<dbReference type="SUPFAM" id="SSF50447">
    <property type="entry name" value="Translation proteins"/>
    <property type="match status" value="2"/>
</dbReference>
<evidence type="ECO:0000256" key="6">
    <source>
        <dbReference type="ARBA" id="ARBA00023134"/>
    </source>
</evidence>
<dbReference type="PROSITE" id="PS01176">
    <property type="entry name" value="IF2"/>
    <property type="match status" value="1"/>
</dbReference>
<dbReference type="SUPFAM" id="SSF52156">
    <property type="entry name" value="Initiation factor IF2/eIF5b, domain 3"/>
    <property type="match status" value="1"/>
</dbReference>
<dbReference type="NCBIfam" id="TIGR00231">
    <property type="entry name" value="small_GTP"/>
    <property type="match status" value="1"/>
</dbReference>
<dbReference type="InterPro" id="IPR044145">
    <property type="entry name" value="IF2_II"/>
</dbReference>
<dbReference type="InterPro" id="IPR000795">
    <property type="entry name" value="T_Tr_GTP-bd_dom"/>
</dbReference>
<dbReference type="FunFam" id="3.40.50.300:FF:000019">
    <property type="entry name" value="Translation initiation factor IF-2"/>
    <property type="match status" value="1"/>
</dbReference>
<dbReference type="CDD" id="cd01887">
    <property type="entry name" value="IF2_eIF5B"/>
    <property type="match status" value="1"/>
</dbReference>
<dbReference type="FunFam" id="2.40.30.10:FF:000007">
    <property type="entry name" value="Translation initiation factor IF-2"/>
    <property type="match status" value="1"/>
</dbReference>
<sequence length="1047" mass="115281">MVIGSSIKRLSKVARDFNVGISTIVDFLHKKGFDIDTNPNNKITDDAFHLLEKEYKGDISLKKESEKINLKSHRGAHESISLDDVKDSGNKHVVDDYEDDEVIIKDHNPKKVEAVPHVEAKPIRPEHKEELITTKRQEIESPKVVGKIDLENLSGPKKKEEPVVPVVPPAPPVEKTKPIHQKPVVETPPVQEIPVVVSEVKATKPTKEHKPEPVIIPEVKAEPVRVEAEDDRFSSDHVTTNVPTVEDVKVVGRIDLDLLNQKTRPAKKSKKQKEDERKDRERVRRDVQKPSESEAVQQGTPATDRPERVGPTVIKARAERLSGPTVVGKIELPSDKRPAGPSNDAAAQANRKKKRKRISKDIPGNQQQRVNVADKPVVAGERKKLVVTKNIGGAPRPAGDKPGLKKRTLLKKEVSEEDVQKQIKDTLARLTTKGTKSKGSKYRKDKRQMVSDKMAAQAERDTENLNVLKVTEFVSVNELATMMDTSVTSVISTCMSLGLFVSINQRLDAETMAVVADEFGFKVEFVSAEIQVAIEEEPDTEEQLLPRAPIVTVMGHVDHGKTSLLDHIRSTNVIAGEAGGITQHIGAYNVKLKDGRKITFLDTPGHEAFTAMRARGAQVTDIAIIIVAADDNIMPQTVEAINHAQAANVPIIFAINKIDKPGANPEKIKEKLAGMNFLVEDWGGKYQSQDISAKSGLNVDLLLEKVLLEAEMLELKGNPNKRATGTVIESTLDKGRGYVATVLVLNGSLRVGDVLLAGQYYGHVKAMFNERNQKVTVALPGEPVIILGLDGAPQAGDKFNVMENERDARNIANKREQLAREQGLRTQKHITLDEIGRRIAIGNFQELNLIVKGDVDGSIEALSDSLIKLSTEEIQVNVIHKAVGAISESDIMLATASNAIIVGFQVRPSVSARKIAEKEQIDIRLYSIIYDAINEIKAAMEGMLSPEIREEITGTAEVMEAFDITKVGTIAGCIVRDGKIIRKDKVRVIRDGIVIYTGTLGSLKRFKDDVKEVNKGYECGLNIDNYNNVKAGDFIEAFTLTEVAKTL</sequence>
<dbReference type="InterPro" id="IPR006847">
    <property type="entry name" value="IF2_N"/>
</dbReference>
<feature type="binding site" evidence="7">
    <location>
        <begin position="555"/>
        <end position="562"/>
    </location>
    <ligand>
        <name>GTP</name>
        <dbReference type="ChEBI" id="CHEBI:37565"/>
    </ligand>
</feature>
<dbReference type="GO" id="GO:0005525">
    <property type="term" value="F:GTP binding"/>
    <property type="evidence" value="ECO:0007669"/>
    <property type="project" value="UniProtKB-KW"/>
</dbReference>
<dbReference type="InterPro" id="IPR036925">
    <property type="entry name" value="TIF_IF2_dom3_sf"/>
</dbReference>
<feature type="region of interest" description="Disordered" evidence="9">
    <location>
        <begin position="202"/>
        <end position="238"/>
    </location>
</feature>
<dbReference type="FunFam" id="2.40.30.10:FF:000008">
    <property type="entry name" value="Translation initiation factor IF-2"/>
    <property type="match status" value="1"/>
</dbReference>
<keyword evidence="5 7" id="KW-0648">Protein biosynthesis</keyword>
<dbReference type="CDD" id="cd03692">
    <property type="entry name" value="mtIF2_IVc"/>
    <property type="match status" value="1"/>
</dbReference>
<feature type="region of interest" description="Disordered" evidence="9">
    <location>
        <begin position="257"/>
        <end position="371"/>
    </location>
</feature>
<dbReference type="GO" id="GO:0003743">
    <property type="term" value="F:translation initiation factor activity"/>
    <property type="evidence" value="ECO:0007669"/>
    <property type="project" value="UniProtKB-UniRule"/>
</dbReference>
<protein>
    <recommendedName>
        <fullName evidence="2 7">Translation initiation factor IF-2</fullName>
    </recommendedName>
</protein>
<evidence type="ECO:0000256" key="5">
    <source>
        <dbReference type="ARBA" id="ARBA00022917"/>
    </source>
</evidence>
<dbReference type="InterPro" id="IPR005225">
    <property type="entry name" value="Small_GTP-bd"/>
</dbReference>
<dbReference type="InterPro" id="IPR015760">
    <property type="entry name" value="TIF_IF2"/>
</dbReference>
<dbReference type="Pfam" id="PF00009">
    <property type="entry name" value="GTP_EFTU"/>
    <property type="match status" value="1"/>
</dbReference>
<evidence type="ECO:0000256" key="9">
    <source>
        <dbReference type="SAM" id="MobiDB-lite"/>
    </source>
</evidence>
<keyword evidence="12" id="KW-1185">Reference proteome</keyword>
<feature type="domain" description="Tr-type G" evidence="10">
    <location>
        <begin position="546"/>
        <end position="716"/>
    </location>
</feature>
<dbReference type="NCBIfam" id="TIGR00487">
    <property type="entry name" value="IF-2"/>
    <property type="match status" value="1"/>
</dbReference>
<feature type="compositionally biased region" description="Basic and acidic residues" evidence="9">
    <location>
        <begin position="272"/>
        <end position="292"/>
    </location>
</feature>
<evidence type="ECO:0000313" key="12">
    <source>
        <dbReference type="Proteomes" id="UP001193389"/>
    </source>
</evidence>
<dbReference type="CDD" id="cd03702">
    <property type="entry name" value="IF2_mtIF2_II"/>
    <property type="match status" value="1"/>
</dbReference>
<dbReference type="HAMAP" id="MF_00100_B">
    <property type="entry name" value="IF_2_B"/>
    <property type="match status" value="1"/>
</dbReference>
<dbReference type="Pfam" id="PF04760">
    <property type="entry name" value="IF2_N"/>
    <property type="match status" value="1"/>
</dbReference>
<comment type="function">
    <text evidence="7 8">One of the essential components for the initiation of protein synthesis. Protects formylmethionyl-tRNA from spontaneous hydrolysis and promotes its binding to the 30S ribosomal subunits. Also involved in the hydrolysis of GTP during the formation of the 70S ribosomal complex.</text>
</comment>
<dbReference type="GO" id="GO:0003924">
    <property type="term" value="F:GTPase activity"/>
    <property type="evidence" value="ECO:0007669"/>
    <property type="project" value="UniProtKB-UniRule"/>
</dbReference>
<dbReference type="InterPro" id="IPR009000">
    <property type="entry name" value="Transl_B-barrel_sf"/>
</dbReference>
<evidence type="ECO:0000256" key="4">
    <source>
        <dbReference type="ARBA" id="ARBA00022741"/>
    </source>
</evidence>
<evidence type="ECO:0000256" key="2">
    <source>
        <dbReference type="ARBA" id="ARBA00020675"/>
    </source>
</evidence>
<dbReference type="InterPro" id="IPR000178">
    <property type="entry name" value="TF_IF2_bacterial-like"/>
</dbReference>
<dbReference type="RefSeq" id="WP_318350637.1">
    <property type="nucleotide sequence ID" value="NZ_AP018694.1"/>
</dbReference>
<feature type="region of interest" description="Disordered" evidence="9">
    <location>
        <begin position="155"/>
        <end position="177"/>
    </location>
</feature>
<dbReference type="InterPro" id="IPR053905">
    <property type="entry name" value="EF-G-like_DII"/>
</dbReference>
<dbReference type="AlphaFoldDB" id="A0A5K7S830"/>
<dbReference type="Proteomes" id="UP001193389">
    <property type="component" value="Chromosome"/>
</dbReference>
<dbReference type="InterPro" id="IPR027417">
    <property type="entry name" value="P-loop_NTPase"/>
</dbReference>
<evidence type="ECO:0000256" key="7">
    <source>
        <dbReference type="HAMAP-Rule" id="MF_00100"/>
    </source>
</evidence>
<dbReference type="PANTHER" id="PTHR43381:SF5">
    <property type="entry name" value="TR-TYPE G DOMAIN-CONTAINING PROTEIN"/>
    <property type="match status" value="1"/>
</dbReference>
<dbReference type="PANTHER" id="PTHR43381">
    <property type="entry name" value="TRANSLATION INITIATION FACTOR IF-2-RELATED"/>
    <property type="match status" value="1"/>
</dbReference>
<feature type="binding site" evidence="7">
    <location>
        <begin position="602"/>
        <end position="606"/>
    </location>
    <ligand>
        <name>GTP</name>
        <dbReference type="ChEBI" id="CHEBI:37565"/>
    </ligand>
</feature>
<evidence type="ECO:0000313" key="11">
    <source>
        <dbReference type="EMBL" id="BBE17657.1"/>
    </source>
</evidence>
<feature type="binding site" evidence="7">
    <location>
        <begin position="656"/>
        <end position="659"/>
    </location>
    <ligand>
        <name>GTP</name>
        <dbReference type="ChEBI" id="CHEBI:37565"/>
    </ligand>
</feature>
<gene>
    <name evidence="7" type="primary">infB</name>
    <name evidence="11" type="ORF">AQPE_1814</name>
</gene>
<accession>A0A5K7S830</accession>
<evidence type="ECO:0000256" key="3">
    <source>
        <dbReference type="ARBA" id="ARBA00022540"/>
    </source>
</evidence>
<comment type="caution">
    <text evidence="7">Lacks conserved residue(s) required for the propagation of feature annotation.</text>
</comment>
<dbReference type="Pfam" id="PF11987">
    <property type="entry name" value="IF-2"/>
    <property type="match status" value="1"/>
</dbReference>
<proteinExistence type="inferred from homology"/>
<dbReference type="SUPFAM" id="SSF52540">
    <property type="entry name" value="P-loop containing nucleoside triphosphate hydrolases"/>
    <property type="match status" value="1"/>
</dbReference>
<organism evidence="11 12">
    <name type="scientific">Aquipluma nitroreducens</name>
    <dbReference type="NCBI Taxonomy" id="2010828"/>
    <lineage>
        <taxon>Bacteria</taxon>
        <taxon>Pseudomonadati</taxon>
        <taxon>Bacteroidota</taxon>
        <taxon>Bacteroidia</taxon>
        <taxon>Marinilabiliales</taxon>
        <taxon>Prolixibacteraceae</taxon>
        <taxon>Aquipluma</taxon>
    </lineage>
</organism>
<feature type="compositionally biased region" description="Basic and acidic residues" evidence="9">
    <location>
        <begin position="202"/>
        <end position="212"/>
    </location>
</feature>
<keyword evidence="7" id="KW-0963">Cytoplasm</keyword>
<dbReference type="Pfam" id="PF22042">
    <property type="entry name" value="EF-G_D2"/>
    <property type="match status" value="1"/>
</dbReference>
<evidence type="ECO:0000256" key="1">
    <source>
        <dbReference type="ARBA" id="ARBA00007733"/>
    </source>
</evidence>
<dbReference type="EMBL" id="AP018694">
    <property type="protein sequence ID" value="BBE17657.1"/>
    <property type="molecule type" value="Genomic_DNA"/>
</dbReference>
<name>A0A5K7S830_9BACT</name>
<dbReference type="InterPro" id="IPR023115">
    <property type="entry name" value="TIF_IF2_dom3"/>
</dbReference>
<evidence type="ECO:0000259" key="10">
    <source>
        <dbReference type="PROSITE" id="PS51722"/>
    </source>
</evidence>
<feature type="compositionally biased region" description="Basic and acidic residues" evidence="9">
    <location>
        <begin position="219"/>
        <end position="235"/>
    </location>
</feature>
<comment type="subcellular location">
    <subcellularLocation>
        <location evidence="7">Cytoplasm</location>
    </subcellularLocation>
</comment>